<organism evidence="2 3">
    <name type="scientific">Cohnella cellulosilytica</name>
    <dbReference type="NCBI Taxonomy" id="986710"/>
    <lineage>
        <taxon>Bacteria</taxon>
        <taxon>Bacillati</taxon>
        <taxon>Bacillota</taxon>
        <taxon>Bacilli</taxon>
        <taxon>Bacillales</taxon>
        <taxon>Paenibacillaceae</taxon>
        <taxon>Cohnella</taxon>
    </lineage>
</organism>
<evidence type="ECO:0000256" key="1">
    <source>
        <dbReference type="SAM" id="Phobius"/>
    </source>
</evidence>
<evidence type="ECO:0000313" key="2">
    <source>
        <dbReference type="EMBL" id="MFC7147239.1"/>
    </source>
</evidence>
<dbReference type="RefSeq" id="WP_378050520.1">
    <property type="nucleotide sequence ID" value="NZ_JBHMDN010000028.1"/>
</dbReference>
<evidence type="ECO:0008006" key="4">
    <source>
        <dbReference type="Google" id="ProtNLM"/>
    </source>
</evidence>
<feature type="transmembrane region" description="Helical" evidence="1">
    <location>
        <begin position="52"/>
        <end position="77"/>
    </location>
</feature>
<dbReference type="Proteomes" id="UP001596378">
    <property type="component" value="Unassembled WGS sequence"/>
</dbReference>
<keyword evidence="1" id="KW-0812">Transmembrane</keyword>
<sequence>MIPVIKILQYVLLFLTTFLLAAAFSANAIIGGICLLLFLLNLKWMSRYPVSFAGMFCINGILTALSAAAVIRIIVLIAGTTTFPLVPGILVGVAAIAPVFLWWNVNILGVFRKLSRHRK</sequence>
<feature type="transmembrane region" description="Helical" evidence="1">
    <location>
        <begin position="12"/>
        <end position="40"/>
    </location>
</feature>
<gene>
    <name evidence="2" type="ORF">ACFQMJ_01720</name>
</gene>
<proteinExistence type="predicted"/>
<reference evidence="3" key="1">
    <citation type="journal article" date="2019" name="Int. J. Syst. Evol. Microbiol.">
        <title>The Global Catalogue of Microorganisms (GCM) 10K type strain sequencing project: providing services to taxonomists for standard genome sequencing and annotation.</title>
        <authorList>
            <consortium name="The Broad Institute Genomics Platform"/>
            <consortium name="The Broad Institute Genome Sequencing Center for Infectious Disease"/>
            <person name="Wu L."/>
            <person name="Ma J."/>
        </authorList>
    </citation>
    <scope>NUCLEOTIDE SEQUENCE [LARGE SCALE GENOMIC DNA]</scope>
    <source>
        <strain evidence="3">KCTC 12907</strain>
    </source>
</reference>
<dbReference type="EMBL" id="JBHTAI010000001">
    <property type="protein sequence ID" value="MFC7147239.1"/>
    <property type="molecule type" value="Genomic_DNA"/>
</dbReference>
<name>A0ABW2F5F0_9BACL</name>
<keyword evidence="3" id="KW-1185">Reference proteome</keyword>
<comment type="caution">
    <text evidence="2">The sequence shown here is derived from an EMBL/GenBank/DDBJ whole genome shotgun (WGS) entry which is preliminary data.</text>
</comment>
<protein>
    <recommendedName>
        <fullName evidence="4">Phage holin family protein</fullName>
    </recommendedName>
</protein>
<keyword evidence="1" id="KW-1133">Transmembrane helix</keyword>
<evidence type="ECO:0000313" key="3">
    <source>
        <dbReference type="Proteomes" id="UP001596378"/>
    </source>
</evidence>
<feature type="transmembrane region" description="Helical" evidence="1">
    <location>
        <begin position="89"/>
        <end position="111"/>
    </location>
</feature>
<keyword evidence="1" id="KW-0472">Membrane</keyword>
<accession>A0ABW2F5F0</accession>